<evidence type="ECO:0000313" key="2">
    <source>
        <dbReference type="EMBL" id="KAK1438542.1"/>
    </source>
</evidence>
<dbReference type="Gene3D" id="2.30.29.30">
    <property type="entry name" value="Pleckstrin-homology domain (PH domain)/Phosphotyrosine-binding domain (PTB)"/>
    <property type="match status" value="1"/>
</dbReference>
<dbReference type="SUPFAM" id="SSF48439">
    <property type="entry name" value="Protein prenylyltransferase"/>
    <property type="match status" value="1"/>
</dbReference>
<dbReference type="InterPro" id="IPR011990">
    <property type="entry name" value="TPR-like_helical_dom_sf"/>
</dbReference>
<organism evidence="2 3">
    <name type="scientific">Tagetes erecta</name>
    <name type="common">African marigold</name>
    <dbReference type="NCBI Taxonomy" id="13708"/>
    <lineage>
        <taxon>Eukaryota</taxon>
        <taxon>Viridiplantae</taxon>
        <taxon>Streptophyta</taxon>
        <taxon>Embryophyta</taxon>
        <taxon>Tracheophyta</taxon>
        <taxon>Spermatophyta</taxon>
        <taxon>Magnoliopsida</taxon>
        <taxon>eudicotyledons</taxon>
        <taxon>Gunneridae</taxon>
        <taxon>Pentapetalae</taxon>
        <taxon>asterids</taxon>
        <taxon>campanulids</taxon>
        <taxon>Asterales</taxon>
        <taxon>Asteraceae</taxon>
        <taxon>Asteroideae</taxon>
        <taxon>Heliantheae alliance</taxon>
        <taxon>Tageteae</taxon>
        <taxon>Tagetes</taxon>
    </lineage>
</organism>
<keyword evidence="3" id="KW-1185">Reference proteome</keyword>
<proteinExistence type="predicted"/>
<feature type="region of interest" description="Disordered" evidence="1">
    <location>
        <begin position="1"/>
        <end position="71"/>
    </location>
</feature>
<feature type="region of interest" description="Disordered" evidence="1">
    <location>
        <begin position="84"/>
        <end position="116"/>
    </location>
</feature>
<dbReference type="SUPFAM" id="SSF50729">
    <property type="entry name" value="PH domain-like"/>
    <property type="match status" value="1"/>
</dbReference>
<dbReference type="Proteomes" id="UP001229421">
    <property type="component" value="Unassembled WGS sequence"/>
</dbReference>
<dbReference type="Gene3D" id="1.25.40.10">
    <property type="entry name" value="Tetratricopeptide repeat domain"/>
    <property type="match status" value="2"/>
</dbReference>
<protein>
    <submittedName>
        <fullName evidence="2">Uncharacterized protein</fullName>
    </submittedName>
</protein>
<dbReference type="PANTHER" id="PTHR45005:SF4">
    <property type="entry name" value="TETRATRICOPEPTIDE-LIKE HELICAL DOMAIN SUPERFAMILY"/>
    <property type="match status" value="1"/>
</dbReference>
<dbReference type="EMBL" id="JAUHHV010000001">
    <property type="protein sequence ID" value="KAK1438542.1"/>
    <property type="molecule type" value="Genomic_DNA"/>
</dbReference>
<dbReference type="InterPro" id="IPR053277">
    <property type="entry name" value="Endomembrane_traffic_mod"/>
</dbReference>
<accession>A0AAD8PAN5</accession>
<dbReference type="Pfam" id="PF06552">
    <property type="entry name" value="TOM20_plant"/>
    <property type="match status" value="2"/>
</dbReference>
<evidence type="ECO:0000256" key="1">
    <source>
        <dbReference type="SAM" id="MobiDB-lite"/>
    </source>
</evidence>
<feature type="compositionally biased region" description="Basic and acidic residues" evidence="1">
    <location>
        <begin position="103"/>
        <end position="113"/>
    </location>
</feature>
<dbReference type="AlphaFoldDB" id="A0AAD8PAN5"/>
<reference evidence="2" key="1">
    <citation type="journal article" date="2023" name="bioRxiv">
        <title>Improved chromosome-level genome assembly for marigold (Tagetes erecta).</title>
        <authorList>
            <person name="Jiang F."/>
            <person name="Yuan L."/>
            <person name="Wang S."/>
            <person name="Wang H."/>
            <person name="Xu D."/>
            <person name="Wang A."/>
            <person name="Fan W."/>
        </authorList>
    </citation>
    <scope>NUCLEOTIDE SEQUENCE</scope>
    <source>
        <strain evidence="2">WSJ</strain>
        <tissue evidence="2">Leaf</tissue>
    </source>
</reference>
<feature type="compositionally biased region" description="Polar residues" evidence="1">
    <location>
        <begin position="1"/>
        <end position="12"/>
    </location>
</feature>
<dbReference type="InterPro" id="IPR011993">
    <property type="entry name" value="PH-like_dom_sf"/>
</dbReference>
<name>A0AAD8PAN5_TARER</name>
<comment type="caution">
    <text evidence="2">The sequence shown here is derived from an EMBL/GenBank/DDBJ whole genome shotgun (WGS) entry which is preliminary data.</text>
</comment>
<dbReference type="PANTHER" id="PTHR45005">
    <property type="match status" value="1"/>
</dbReference>
<feature type="compositionally biased region" description="Low complexity" evidence="1">
    <location>
        <begin position="93"/>
        <end position="102"/>
    </location>
</feature>
<evidence type="ECO:0000313" key="3">
    <source>
        <dbReference type="Proteomes" id="UP001229421"/>
    </source>
</evidence>
<sequence length="482" mass="54185">MSTNNDQSQLQNGDGKHDPDSNVIPLSPEKNVDRSPKLNQPIRINDSPKDSTNVDLERKQPKIIGLRQNEGRRTANMRELLNDLKNDFSNDNSPSSVVSTPHSSRESKHHNEENSVVMDLINSITSSDEGRSRQRMLKFAAKRYASAIERNPEDYDALYNWALVLQECADNVHSDANSHTKDALLEEACKKYDEATQLNPALNDAYYNWAIAMSDRAKLHGRTKEAEALWKQATKNYGKTVQLNWNSPQALNNWGLALQELSAIVPAREKQTIVKTAISKFRAAIQLQFDFHRAIYNLGTVLYGLAEDTSRTGILVIGNEISSNELYSQSAFYIAAAHALKPNYSVYTSALKLVRSMLPLPYLKVGYLTVPPVENPVAPHCDWKRFQFVLNHEELQQIYDDEGKTNDRPALRVDIPDIISVTVCSDLTLPPGPSICIYTIHGPIFLIADTWEYLDSWIDALRLVYTVFARGKTDVLAALITG</sequence>
<gene>
    <name evidence="2" type="ORF">QVD17_04351</name>
</gene>